<proteinExistence type="predicted"/>
<dbReference type="GO" id="GO:0003700">
    <property type="term" value="F:DNA-binding transcription factor activity"/>
    <property type="evidence" value="ECO:0007669"/>
    <property type="project" value="InterPro"/>
</dbReference>
<dbReference type="Pfam" id="PF14525">
    <property type="entry name" value="AraC_binding_2"/>
    <property type="match status" value="1"/>
</dbReference>
<dbReference type="RefSeq" id="WP_091722755.1">
    <property type="nucleotide sequence ID" value="NZ_FNHS01000031.1"/>
</dbReference>
<keyword evidence="1" id="KW-0805">Transcription regulation</keyword>
<dbReference type="AlphaFoldDB" id="A0A1H0L4Q5"/>
<dbReference type="PANTHER" id="PTHR46796">
    <property type="entry name" value="HTH-TYPE TRANSCRIPTIONAL ACTIVATOR RHAS-RELATED"/>
    <property type="match status" value="1"/>
</dbReference>
<dbReference type="Gene3D" id="1.10.10.60">
    <property type="entry name" value="Homeodomain-like"/>
    <property type="match status" value="1"/>
</dbReference>
<reference evidence="6" key="1">
    <citation type="submission" date="2016-10" db="EMBL/GenBank/DDBJ databases">
        <authorList>
            <person name="Varghese N."/>
            <person name="Submissions S."/>
        </authorList>
    </citation>
    <scope>NUCLEOTIDE SEQUENCE [LARGE SCALE GENOMIC DNA]</scope>
    <source>
        <strain evidence="6">BL47</strain>
    </source>
</reference>
<name>A0A1H0L4Q5_9HYPH</name>
<dbReference type="InterPro" id="IPR009057">
    <property type="entry name" value="Homeodomain-like_sf"/>
</dbReference>
<keyword evidence="6" id="KW-1185">Reference proteome</keyword>
<gene>
    <name evidence="5" type="ORF">SAMN05216360_13111</name>
</gene>
<dbReference type="PROSITE" id="PS00041">
    <property type="entry name" value="HTH_ARAC_FAMILY_1"/>
    <property type="match status" value="1"/>
</dbReference>
<dbReference type="InterPro" id="IPR018060">
    <property type="entry name" value="HTH_AraC"/>
</dbReference>
<organism evidence="5 6">
    <name type="scientific">Methylobacterium phyllostachyos</name>
    <dbReference type="NCBI Taxonomy" id="582672"/>
    <lineage>
        <taxon>Bacteria</taxon>
        <taxon>Pseudomonadati</taxon>
        <taxon>Pseudomonadota</taxon>
        <taxon>Alphaproteobacteria</taxon>
        <taxon>Hyphomicrobiales</taxon>
        <taxon>Methylobacteriaceae</taxon>
        <taxon>Methylobacterium</taxon>
    </lineage>
</organism>
<dbReference type="GO" id="GO:0043565">
    <property type="term" value="F:sequence-specific DNA binding"/>
    <property type="evidence" value="ECO:0007669"/>
    <property type="project" value="InterPro"/>
</dbReference>
<protein>
    <submittedName>
        <fullName evidence="5">AraC-type DNA-binding protein</fullName>
    </submittedName>
</protein>
<dbReference type="STRING" id="582672.SAMN05216360_13111"/>
<keyword evidence="2 5" id="KW-0238">DNA-binding</keyword>
<evidence type="ECO:0000256" key="1">
    <source>
        <dbReference type="ARBA" id="ARBA00023015"/>
    </source>
</evidence>
<dbReference type="SMART" id="SM00342">
    <property type="entry name" value="HTH_ARAC"/>
    <property type="match status" value="1"/>
</dbReference>
<dbReference type="InterPro" id="IPR050204">
    <property type="entry name" value="AraC_XylS_family_regulators"/>
</dbReference>
<sequence length="324" mass="36309">MQLLCSTKTLPPENKLKLWREILADRFGEFALTRTNERTFIGKVEETRVGALSIIRFTQSAAEQTTPDRRRSHTPDTVLAIFKLAGTTTRTIQDDRAAIQRPGDMVVLARRPSVLGTLDDGQSLAIELPRERLESVLGPSTLYTSLTIGAELASTTLALTFFRELIQIDGQLSPDAAERMASIGTDMIVASIAERMAREVPRSRQGDITVQRAKAYVEANLHDQTLDPARLAAAMGVSLRRLQELFHERGQHISDWIWERRLAAATKRLSDPACLHMPIGTLAYDCGFTSQAHFSRRFKDRHGMTPREYRMAAALSRSKSMLYL</sequence>
<evidence type="ECO:0000259" key="4">
    <source>
        <dbReference type="PROSITE" id="PS01124"/>
    </source>
</evidence>
<feature type="domain" description="HTH araC/xylS-type" evidence="4">
    <location>
        <begin position="211"/>
        <end position="312"/>
    </location>
</feature>
<dbReference type="PROSITE" id="PS01124">
    <property type="entry name" value="HTH_ARAC_FAMILY_2"/>
    <property type="match status" value="1"/>
</dbReference>
<dbReference type="EMBL" id="FNHS01000031">
    <property type="protein sequence ID" value="SDO62961.1"/>
    <property type="molecule type" value="Genomic_DNA"/>
</dbReference>
<dbReference type="InterPro" id="IPR020449">
    <property type="entry name" value="Tscrpt_reg_AraC-type_HTH"/>
</dbReference>
<evidence type="ECO:0000313" key="6">
    <source>
        <dbReference type="Proteomes" id="UP000198704"/>
    </source>
</evidence>
<keyword evidence="3" id="KW-0804">Transcription</keyword>
<dbReference type="SUPFAM" id="SSF46689">
    <property type="entry name" value="Homeodomain-like"/>
    <property type="match status" value="1"/>
</dbReference>
<dbReference type="Proteomes" id="UP000198704">
    <property type="component" value="Unassembled WGS sequence"/>
</dbReference>
<dbReference type="InterPro" id="IPR035418">
    <property type="entry name" value="AraC-bd_2"/>
</dbReference>
<dbReference type="OrthoDB" id="252470at2"/>
<evidence type="ECO:0000256" key="2">
    <source>
        <dbReference type="ARBA" id="ARBA00023125"/>
    </source>
</evidence>
<dbReference type="InterPro" id="IPR018062">
    <property type="entry name" value="HTH_AraC-typ_CS"/>
</dbReference>
<dbReference type="Pfam" id="PF12833">
    <property type="entry name" value="HTH_18"/>
    <property type="match status" value="1"/>
</dbReference>
<accession>A0A1H0L4Q5</accession>
<dbReference type="PANTHER" id="PTHR46796:SF6">
    <property type="entry name" value="ARAC SUBFAMILY"/>
    <property type="match status" value="1"/>
</dbReference>
<dbReference type="PRINTS" id="PR00032">
    <property type="entry name" value="HTHARAC"/>
</dbReference>
<evidence type="ECO:0000313" key="5">
    <source>
        <dbReference type="EMBL" id="SDO62961.1"/>
    </source>
</evidence>
<evidence type="ECO:0000256" key="3">
    <source>
        <dbReference type="ARBA" id="ARBA00023163"/>
    </source>
</evidence>